<feature type="compositionally biased region" description="Basic residues" evidence="8">
    <location>
        <begin position="257"/>
        <end position="268"/>
    </location>
</feature>
<feature type="region of interest" description="Disordered" evidence="8">
    <location>
        <begin position="71"/>
        <end position="96"/>
    </location>
</feature>
<evidence type="ECO:0000313" key="9">
    <source>
        <dbReference type="EMBL" id="KAJ3737185.1"/>
    </source>
</evidence>
<dbReference type="Pfam" id="PF04006">
    <property type="entry name" value="Mpp10"/>
    <property type="match status" value="1"/>
</dbReference>
<evidence type="ECO:0000256" key="6">
    <source>
        <dbReference type="ARBA" id="ARBA00029455"/>
    </source>
</evidence>
<keyword evidence="5 7" id="KW-0687">Ribonucleoprotein</keyword>
<feature type="region of interest" description="Disordered" evidence="8">
    <location>
        <begin position="369"/>
        <end position="463"/>
    </location>
</feature>
<reference evidence="9" key="2">
    <citation type="journal article" date="2023" name="Proc. Natl. Acad. Sci. U.S.A.">
        <title>A global phylogenomic analysis of the shiitake genus Lentinula.</title>
        <authorList>
            <person name="Sierra-Patev S."/>
            <person name="Min B."/>
            <person name="Naranjo-Ortiz M."/>
            <person name="Looney B."/>
            <person name="Konkel Z."/>
            <person name="Slot J.C."/>
            <person name="Sakamoto Y."/>
            <person name="Steenwyk J.L."/>
            <person name="Rokas A."/>
            <person name="Carro J."/>
            <person name="Camarero S."/>
            <person name="Ferreira P."/>
            <person name="Molpeceres G."/>
            <person name="Ruiz-Duenas F.J."/>
            <person name="Serrano A."/>
            <person name="Henrissat B."/>
            <person name="Drula E."/>
            <person name="Hughes K.W."/>
            <person name="Mata J.L."/>
            <person name="Ishikawa N.K."/>
            <person name="Vargas-Isla R."/>
            <person name="Ushijima S."/>
            <person name="Smith C.A."/>
            <person name="Donoghue J."/>
            <person name="Ahrendt S."/>
            <person name="Andreopoulos W."/>
            <person name="He G."/>
            <person name="LaButti K."/>
            <person name="Lipzen A."/>
            <person name="Ng V."/>
            <person name="Riley R."/>
            <person name="Sandor L."/>
            <person name="Barry K."/>
            <person name="Martinez A.T."/>
            <person name="Xiao Y."/>
            <person name="Gibbons J.G."/>
            <person name="Terashima K."/>
            <person name="Grigoriev I.V."/>
            <person name="Hibbett D."/>
        </authorList>
    </citation>
    <scope>NUCLEOTIDE SEQUENCE</scope>
    <source>
        <strain evidence="9">ET3784</strain>
    </source>
</reference>
<feature type="region of interest" description="Disordered" evidence="8">
    <location>
        <begin position="674"/>
        <end position="727"/>
    </location>
</feature>
<organism evidence="9 10">
    <name type="scientific">Lentinula guzmanii</name>
    <dbReference type="NCBI Taxonomy" id="2804957"/>
    <lineage>
        <taxon>Eukaryota</taxon>
        <taxon>Fungi</taxon>
        <taxon>Dikarya</taxon>
        <taxon>Basidiomycota</taxon>
        <taxon>Agaricomycotina</taxon>
        <taxon>Agaricomycetes</taxon>
        <taxon>Agaricomycetidae</taxon>
        <taxon>Agaricales</taxon>
        <taxon>Marasmiineae</taxon>
        <taxon>Omphalotaceae</taxon>
        <taxon>Lentinula</taxon>
    </lineage>
</organism>
<comment type="subcellular location">
    <subcellularLocation>
        <location evidence="1 7">Nucleus</location>
        <location evidence="1 7">Nucleolus</location>
    </subcellularLocation>
</comment>
<comment type="function">
    <text evidence="7">Involved in nucleolar processing of pre-18S ribosomal RNA.</text>
</comment>
<dbReference type="PANTHER" id="PTHR17039">
    <property type="entry name" value="U3 SMALL NUCLEOLAR RIBONUCLEOPROTEIN PROTEIN MPP10"/>
    <property type="match status" value="1"/>
</dbReference>
<comment type="similarity">
    <text evidence="6 7">Belongs to the MPP10 family.</text>
</comment>
<keyword evidence="4 7" id="KW-0539">Nucleus</keyword>
<keyword evidence="3 7" id="KW-0698">rRNA processing</keyword>
<feature type="region of interest" description="Disordered" evidence="8">
    <location>
        <begin position="136"/>
        <end position="160"/>
    </location>
</feature>
<feature type="region of interest" description="Disordered" evidence="8">
    <location>
        <begin position="341"/>
        <end position="360"/>
    </location>
</feature>
<dbReference type="PIRSF" id="PIRSF017300">
    <property type="entry name" value="snoRNP_Mpp10"/>
    <property type="match status" value="1"/>
</dbReference>
<dbReference type="Proteomes" id="UP001176059">
    <property type="component" value="Unassembled WGS sequence"/>
</dbReference>
<dbReference type="InterPro" id="IPR012173">
    <property type="entry name" value="Mpp10"/>
</dbReference>
<reference evidence="9" key="1">
    <citation type="submission" date="2022-08" db="EMBL/GenBank/DDBJ databases">
        <authorList>
            <consortium name="DOE Joint Genome Institute"/>
            <person name="Min B."/>
            <person name="Sierra-Patev S."/>
            <person name="Naranjo-Ortiz M."/>
            <person name="Looney B."/>
            <person name="Konkel Z."/>
            <person name="Slot J.C."/>
            <person name="Sakamoto Y."/>
            <person name="Steenwyk J.L."/>
            <person name="Rokas A."/>
            <person name="Carro J."/>
            <person name="Camarero S."/>
            <person name="Ferreira P."/>
            <person name="Molpeceres G."/>
            <person name="Ruiz-duenas F.J."/>
            <person name="Serrano A."/>
            <person name="Henrissat B."/>
            <person name="Drula E."/>
            <person name="Hughes K.W."/>
            <person name="Mata J.L."/>
            <person name="Ishikawa N.K."/>
            <person name="Vargas-Isla R."/>
            <person name="Ushijima S."/>
            <person name="Smith C.A."/>
            <person name="Ahrendt S."/>
            <person name="Andreopoulos W."/>
            <person name="He G."/>
            <person name="LaButti K."/>
            <person name="Lipzen A."/>
            <person name="Ng V."/>
            <person name="Riley R."/>
            <person name="Sandor L."/>
            <person name="Barry K."/>
            <person name="Martinez A.T."/>
            <person name="Xiao Y."/>
            <person name="Gibbons J.G."/>
            <person name="Terashima K."/>
            <person name="Hibbett D.S."/>
            <person name="Grigoriev I.V."/>
        </authorList>
    </citation>
    <scope>NUCLEOTIDE SEQUENCE</scope>
    <source>
        <strain evidence="9">ET3784</strain>
    </source>
</reference>
<feature type="compositionally biased region" description="Basic residues" evidence="8">
    <location>
        <begin position="743"/>
        <end position="752"/>
    </location>
</feature>
<evidence type="ECO:0000256" key="4">
    <source>
        <dbReference type="ARBA" id="ARBA00023242"/>
    </source>
</evidence>
<evidence type="ECO:0000313" key="10">
    <source>
        <dbReference type="Proteomes" id="UP001176059"/>
    </source>
</evidence>
<keyword evidence="10" id="KW-1185">Reference proteome</keyword>
<evidence type="ECO:0000256" key="3">
    <source>
        <dbReference type="ARBA" id="ARBA00022552"/>
    </source>
</evidence>
<name>A0AA38JVR2_9AGAR</name>
<feature type="region of interest" description="Disordered" evidence="8">
    <location>
        <begin position="733"/>
        <end position="752"/>
    </location>
</feature>
<evidence type="ECO:0000256" key="7">
    <source>
        <dbReference type="PIRNR" id="PIRNR017300"/>
    </source>
</evidence>
<dbReference type="EMBL" id="JANVFO010000003">
    <property type="protein sequence ID" value="KAJ3737185.1"/>
    <property type="molecule type" value="Genomic_DNA"/>
</dbReference>
<dbReference type="GO" id="GO:0032040">
    <property type="term" value="C:small-subunit processome"/>
    <property type="evidence" value="ECO:0007669"/>
    <property type="project" value="TreeGrafter"/>
</dbReference>
<protein>
    <recommendedName>
        <fullName evidence="7">U3 small nucleolar ribonucleoprotein protein MPP10</fullName>
    </recommendedName>
</protein>
<dbReference type="PANTHER" id="PTHR17039:SF0">
    <property type="entry name" value="U3 SMALL NUCLEOLAR RIBONUCLEOPROTEIN PROTEIN MPP10"/>
    <property type="match status" value="1"/>
</dbReference>
<dbReference type="GO" id="GO:0006364">
    <property type="term" value="P:rRNA processing"/>
    <property type="evidence" value="ECO:0007669"/>
    <property type="project" value="UniProtKB-KW"/>
</dbReference>
<proteinExistence type="inferred from homology"/>
<accession>A0AA38JVR2</accession>
<evidence type="ECO:0000256" key="2">
    <source>
        <dbReference type="ARBA" id="ARBA00022517"/>
    </source>
</evidence>
<feature type="compositionally biased region" description="Basic and acidic residues" evidence="8">
    <location>
        <begin position="430"/>
        <end position="443"/>
    </location>
</feature>
<gene>
    <name evidence="9" type="ORF">DFJ43DRAFT_408036</name>
</gene>
<dbReference type="GO" id="GO:0005732">
    <property type="term" value="C:sno(s)RNA-containing ribonucleoprotein complex"/>
    <property type="evidence" value="ECO:0007669"/>
    <property type="project" value="UniProtKB-UniRule"/>
</dbReference>
<comment type="caution">
    <text evidence="9">The sequence shown here is derived from an EMBL/GenBank/DDBJ whole genome shotgun (WGS) entry which is preliminary data.</text>
</comment>
<feature type="compositionally biased region" description="Acidic residues" evidence="8">
    <location>
        <begin position="381"/>
        <end position="429"/>
    </location>
</feature>
<feature type="compositionally biased region" description="Acidic residues" evidence="8">
    <location>
        <begin position="137"/>
        <end position="160"/>
    </location>
</feature>
<feature type="compositionally biased region" description="Low complexity" evidence="8">
    <location>
        <begin position="343"/>
        <end position="353"/>
    </location>
</feature>
<feature type="compositionally biased region" description="Basic residues" evidence="8">
    <location>
        <begin position="680"/>
        <end position="691"/>
    </location>
</feature>
<dbReference type="AlphaFoldDB" id="A0AA38JVR2"/>
<keyword evidence="2 7" id="KW-0690">Ribosome biogenesis</keyword>
<sequence length="752" mass="84939">MSTTTDVFSSAPLLAALTQAADEKPETLYSGGADIQNAALQAAKFIFDLSVQSEKTSQRYLETLLATLRPSEAPKTRSQARKRKRSPSPTTPVVNFNPTPIDSLFIEGMDDDQIWSQLDLRTKSICEVLDNILDKEPDQEDLEREISELEEDEDDEEFDEKLEEAIRRIKNGEDVDFAELGLDESLKDLILEGAFDDDEDDTDSDDDDAEEEEEEEGEESVESEDDNAEEKVALRDPSSDSENEQGPSRSMVDMIAHKRPARSKKGTRSGHAELDDNFFDLNVFNSQTEQAEAMNTSSGILNDEDDEEDEEVDLFAPIDLEDLDEEDSENNASMLYYKDFFKPPRQSKQPSKPTTVRFRDEVRVKKIKANGKNLPVSPMYEAEEDEDEEDVAWNGVEEEDEEEDEDEDEDEDMKAEDEQDDSDSVEDFADFQRDAISRVKDDLFADDDDEEPQKDLSTHEKRMAALKKQISDLEAENVGPKDWVLMGEAESRSRPQNSLLEEDLEFDRVMKAVPVITEEVVKSLEERIKARILENRFDDVVRIRPLDNKPFLPSRFFELKDTKSTQSLAQIYEDEYVAAQTGGVAGEDRDGKLKKEQEEIQKLWDSICYKLDALCNTHFTPKQPKATISTISNVSTATLESALPTAQSVHTMLAPEEVFAPSQSSLRARSELTTAEKQALHRKERKAKRKTRDALNTSTDKYARARKGGSLKKQKEDALKSVVKAGKGVTVVGKKTKDILGKKDKKSKHSNG</sequence>
<feature type="compositionally biased region" description="Acidic residues" evidence="8">
    <location>
        <begin position="194"/>
        <end position="228"/>
    </location>
</feature>
<evidence type="ECO:0000256" key="1">
    <source>
        <dbReference type="ARBA" id="ARBA00004604"/>
    </source>
</evidence>
<feature type="compositionally biased region" description="Low complexity" evidence="8">
    <location>
        <begin position="87"/>
        <end position="96"/>
    </location>
</feature>
<feature type="compositionally biased region" description="Basic and acidic residues" evidence="8">
    <location>
        <begin position="229"/>
        <end position="238"/>
    </location>
</feature>
<feature type="compositionally biased region" description="Basic and acidic residues" evidence="8">
    <location>
        <begin position="453"/>
        <end position="463"/>
    </location>
</feature>
<evidence type="ECO:0000256" key="8">
    <source>
        <dbReference type="SAM" id="MobiDB-lite"/>
    </source>
</evidence>
<feature type="region of interest" description="Disordered" evidence="8">
    <location>
        <begin position="193"/>
        <end position="272"/>
    </location>
</feature>
<feature type="compositionally biased region" description="Polar residues" evidence="8">
    <location>
        <begin position="291"/>
        <end position="300"/>
    </location>
</feature>
<feature type="region of interest" description="Disordered" evidence="8">
    <location>
        <begin position="291"/>
        <end position="310"/>
    </location>
</feature>
<dbReference type="GO" id="GO:0034457">
    <property type="term" value="C:Mpp10 complex"/>
    <property type="evidence" value="ECO:0007669"/>
    <property type="project" value="UniProtKB-UniRule"/>
</dbReference>
<evidence type="ECO:0000256" key="5">
    <source>
        <dbReference type="ARBA" id="ARBA00023274"/>
    </source>
</evidence>